<comment type="caution">
    <text evidence="3">The sequence shown here is derived from an EMBL/GenBank/DDBJ whole genome shotgun (WGS) entry which is preliminary data.</text>
</comment>
<feature type="transmembrane region" description="Helical" evidence="2">
    <location>
        <begin position="36"/>
        <end position="56"/>
    </location>
</feature>
<feature type="transmembrane region" description="Helical" evidence="2">
    <location>
        <begin position="208"/>
        <end position="230"/>
    </location>
</feature>
<evidence type="ECO:0008006" key="5">
    <source>
        <dbReference type="Google" id="ProtNLM"/>
    </source>
</evidence>
<evidence type="ECO:0000256" key="1">
    <source>
        <dbReference type="SAM" id="MobiDB-lite"/>
    </source>
</evidence>
<feature type="transmembrane region" description="Helical" evidence="2">
    <location>
        <begin position="125"/>
        <end position="141"/>
    </location>
</feature>
<proteinExistence type="predicted"/>
<feature type="compositionally biased region" description="Polar residues" evidence="1">
    <location>
        <begin position="1"/>
        <end position="21"/>
    </location>
</feature>
<dbReference type="Proteomes" id="UP001054854">
    <property type="component" value="Unassembled WGS sequence"/>
</dbReference>
<name>A0ABQ3UB13_STRHY</name>
<protein>
    <recommendedName>
        <fullName evidence="5">DUF3159 domain-containing protein</fullName>
    </recommendedName>
</protein>
<evidence type="ECO:0000313" key="3">
    <source>
        <dbReference type="EMBL" id="GHJ32792.1"/>
    </source>
</evidence>
<accession>A0ABQ3UB13</accession>
<sequence length="251" mass="26976">MLTQDTTTTQGARSASRTGATRFSERPAAPARSRRAAAVGWAVTLSLNVAAPIITYNALRDQGWGECPALLLSSAWPVLDSVVHLAWRRRLDEFAVVTMVFLVITAVVSLVGAHSARALLVKDSAVTGLFGLLCLATLMAPRPLMFYFGRKFATDGTAASTAWWNGLWEIEGFRRSIITMTAVWGVGYCLESGVRVALAFTLRTDTMVVLSPVLIYGVLGALGLWTAWYGKHSRRKGEERAAAAAAAAAQS</sequence>
<keyword evidence="2" id="KW-0472">Membrane</keyword>
<dbReference type="RefSeq" id="WP_306305237.1">
    <property type="nucleotide sequence ID" value="NZ_BBON01000083.1"/>
</dbReference>
<evidence type="ECO:0000256" key="2">
    <source>
        <dbReference type="SAM" id="Phobius"/>
    </source>
</evidence>
<feature type="transmembrane region" description="Helical" evidence="2">
    <location>
        <begin position="68"/>
        <end position="87"/>
    </location>
</feature>
<dbReference type="NCBIfam" id="NF041646">
    <property type="entry name" value="VC0807_fam"/>
    <property type="match status" value="1"/>
</dbReference>
<reference evidence="3" key="1">
    <citation type="submission" date="2024-05" db="EMBL/GenBank/DDBJ databases">
        <title>Whole genome shotgun sequence of Streptomyces hygroscopicus NBRC 113678.</title>
        <authorList>
            <person name="Komaki H."/>
            <person name="Tamura T."/>
        </authorList>
    </citation>
    <scope>NUCLEOTIDE SEQUENCE</scope>
    <source>
        <strain evidence="3">N11-34</strain>
    </source>
</reference>
<dbReference type="EMBL" id="BNEK01000005">
    <property type="protein sequence ID" value="GHJ32792.1"/>
    <property type="molecule type" value="Genomic_DNA"/>
</dbReference>
<evidence type="ECO:0000313" key="4">
    <source>
        <dbReference type="Proteomes" id="UP001054854"/>
    </source>
</evidence>
<keyword evidence="2" id="KW-0812">Transmembrane</keyword>
<keyword evidence="2" id="KW-1133">Transmembrane helix</keyword>
<keyword evidence="4" id="KW-1185">Reference proteome</keyword>
<organism evidence="3 4">
    <name type="scientific">Streptomyces hygroscopicus</name>
    <dbReference type="NCBI Taxonomy" id="1912"/>
    <lineage>
        <taxon>Bacteria</taxon>
        <taxon>Bacillati</taxon>
        <taxon>Actinomycetota</taxon>
        <taxon>Actinomycetes</taxon>
        <taxon>Kitasatosporales</taxon>
        <taxon>Streptomycetaceae</taxon>
        <taxon>Streptomyces</taxon>
        <taxon>Streptomyces violaceusniger group</taxon>
    </lineage>
</organism>
<feature type="region of interest" description="Disordered" evidence="1">
    <location>
        <begin position="1"/>
        <end position="31"/>
    </location>
</feature>
<feature type="transmembrane region" description="Helical" evidence="2">
    <location>
        <begin position="182"/>
        <end position="202"/>
    </location>
</feature>
<gene>
    <name evidence="3" type="ORF">TPA0910_72250</name>
</gene>
<feature type="transmembrane region" description="Helical" evidence="2">
    <location>
        <begin position="94"/>
        <end position="113"/>
    </location>
</feature>